<dbReference type="GO" id="GO:0003700">
    <property type="term" value="F:DNA-binding transcription factor activity"/>
    <property type="evidence" value="ECO:0007669"/>
    <property type="project" value="InterPro"/>
</dbReference>
<gene>
    <name evidence="6 10" type="primary">nusA</name>
    <name evidence="10" type="ORF">F1B92_00225</name>
</gene>
<dbReference type="InterPro" id="IPR030842">
    <property type="entry name" value="TF_NusA_bacterial"/>
</dbReference>
<proteinExistence type="inferred from homology"/>
<feature type="domain" description="Transcription factor NusA first KH" evidence="8">
    <location>
        <begin position="192"/>
        <end position="269"/>
    </location>
</feature>
<keyword evidence="2 6" id="KW-0963">Cytoplasm</keyword>
<keyword evidence="4 6" id="KW-0805">Transcription regulation</keyword>
<dbReference type="Pfam" id="PF13184">
    <property type="entry name" value="KH_NusA_1st"/>
    <property type="match status" value="1"/>
</dbReference>
<keyword evidence="1 6" id="KW-0806">Transcription termination</keyword>
<reference evidence="10 11" key="1">
    <citation type="submission" date="2019-09" db="EMBL/GenBank/DDBJ databases">
        <authorList>
            <person name="Silva M."/>
            <person name="Pereira G."/>
            <person name="Lopes-Da-Costa L."/>
            <person name="Silva E."/>
        </authorList>
    </citation>
    <scope>NUCLEOTIDE SEQUENCE [LARGE SCALE GENOMIC DNA]</scope>
    <source>
        <strain evidence="10 11">FMV-PI01</strain>
    </source>
</reference>
<reference evidence="10 11" key="2">
    <citation type="submission" date="2020-03" db="EMBL/GenBank/DDBJ databases">
        <title>Campylobacter portucalensis sp. nov., a new species of Campylobacter isolated from the reproductive tract of bulls.</title>
        <authorList>
            <person name="Silva M.F."/>
            <person name="Pereira G."/>
            <person name="Carneiro C."/>
            <person name="Hemphill A."/>
            <person name="Mateus L."/>
            <person name="Lopes-Da-Costa L."/>
            <person name="Silva E."/>
        </authorList>
    </citation>
    <scope>NUCLEOTIDE SEQUENCE [LARGE SCALE GENOMIC DNA]</scope>
    <source>
        <strain evidence="10 11">FMV-PI01</strain>
    </source>
</reference>
<dbReference type="PANTHER" id="PTHR22648">
    <property type="entry name" value="TRANSCRIPTION TERMINATION FACTOR NUSA"/>
    <property type="match status" value="1"/>
</dbReference>
<evidence type="ECO:0000313" key="11">
    <source>
        <dbReference type="Proteomes" id="UP000476338"/>
    </source>
</evidence>
<dbReference type="InterPro" id="IPR010213">
    <property type="entry name" value="TF_NusA"/>
</dbReference>
<dbReference type="GO" id="GO:0005829">
    <property type="term" value="C:cytosol"/>
    <property type="evidence" value="ECO:0007669"/>
    <property type="project" value="TreeGrafter"/>
</dbReference>
<dbReference type="PANTHER" id="PTHR22648:SF0">
    <property type="entry name" value="TRANSCRIPTION TERMINATION_ANTITERMINATION PROTEIN NUSA"/>
    <property type="match status" value="1"/>
</dbReference>
<evidence type="ECO:0000256" key="3">
    <source>
        <dbReference type="ARBA" id="ARBA00022884"/>
    </source>
</evidence>
<dbReference type="Gene3D" id="3.30.300.20">
    <property type="match status" value="2"/>
</dbReference>
<dbReference type="Proteomes" id="UP000476338">
    <property type="component" value="Unassembled WGS sequence"/>
</dbReference>
<dbReference type="CDD" id="cd22529">
    <property type="entry name" value="KH-II_NusA_rpt2"/>
    <property type="match status" value="1"/>
</dbReference>
<dbReference type="SUPFAM" id="SSF54814">
    <property type="entry name" value="Prokaryotic type KH domain (KH-domain type II)"/>
    <property type="match status" value="2"/>
</dbReference>
<evidence type="ECO:0000313" key="10">
    <source>
        <dbReference type="EMBL" id="MSN95637.1"/>
    </source>
</evidence>
<dbReference type="GO" id="GO:0031564">
    <property type="term" value="P:transcription antitermination"/>
    <property type="evidence" value="ECO:0007669"/>
    <property type="project" value="UniProtKB-UniRule"/>
</dbReference>
<dbReference type="InterPro" id="IPR013735">
    <property type="entry name" value="TF_NusA_N"/>
</dbReference>
<feature type="domain" description="NusA-like second KH" evidence="9">
    <location>
        <begin position="273"/>
        <end position="334"/>
    </location>
</feature>
<dbReference type="Gene3D" id="3.30.1480.10">
    <property type="entry name" value="NusA, N-terminal domain"/>
    <property type="match status" value="1"/>
</dbReference>
<dbReference type="EMBL" id="VWSJ01000001">
    <property type="protein sequence ID" value="MSN95637.1"/>
    <property type="molecule type" value="Genomic_DNA"/>
</dbReference>
<dbReference type="Pfam" id="PF08529">
    <property type="entry name" value="NusA_N"/>
    <property type="match status" value="1"/>
</dbReference>
<dbReference type="HAMAP" id="MF_00945_B">
    <property type="entry name" value="NusA_B"/>
    <property type="match status" value="1"/>
</dbReference>
<name>A0A6L5WHF9_9BACT</name>
<evidence type="ECO:0000256" key="5">
    <source>
        <dbReference type="ARBA" id="ARBA00023163"/>
    </source>
</evidence>
<evidence type="ECO:0000256" key="2">
    <source>
        <dbReference type="ARBA" id="ARBA00022490"/>
    </source>
</evidence>
<dbReference type="GO" id="GO:0003723">
    <property type="term" value="F:RNA binding"/>
    <property type="evidence" value="ECO:0007669"/>
    <property type="project" value="UniProtKB-UniRule"/>
</dbReference>
<dbReference type="AlphaFoldDB" id="A0A6L5WHF9"/>
<feature type="domain" description="Transcription factor NusA N-terminal" evidence="7">
    <location>
        <begin position="4"/>
        <end position="111"/>
    </location>
</feature>
<protein>
    <recommendedName>
        <fullName evidence="6">Transcription termination/antitermination protein NusA</fullName>
    </recommendedName>
</protein>
<dbReference type="InterPro" id="IPR058582">
    <property type="entry name" value="KH_NusA_2nd"/>
</dbReference>
<accession>A0A6L5WHF9</accession>
<dbReference type="InterPro" id="IPR015946">
    <property type="entry name" value="KH_dom-like_a/b"/>
</dbReference>
<evidence type="ECO:0000256" key="4">
    <source>
        <dbReference type="ARBA" id="ARBA00023015"/>
    </source>
</evidence>
<evidence type="ECO:0000256" key="1">
    <source>
        <dbReference type="ARBA" id="ARBA00022472"/>
    </source>
</evidence>
<dbReference type="CDD" id="cd02134">
    <property type="entry name" value="KH-II_NusA_rpt1"/>
    <property type="match status" value="1"/>
</dbReference>
<dbReference type="InterPro" id="IPR009019">
    <property type="entry name" value="KH_sf_prok-type"/>
</dbReference>
<evidence type="ECO:0000256" key="6">
    <source>
        <dbReference type="HAMAP-Rule" id="MF_00945"/>
    </source>
</evidence>
<comment type="similarity">
    <text evidence="6">Belongs to the NusA family.</text>
</comment>
<comment type="subunit">
    <text evidence="6">Monomer. Binds directly to the core enzyme of the DNA-dependent RNA polymerase and to nascent RNA.</text>
</comment>
<comment type="function">
    <text evidence="6">Participates in both transcription termination and antitermination.</text>
</comment>
<keyword evidence="11" id="KW-1185">Reference proteome</keyword>
<comment type="subcellular location">
    <subcellularLocation>
        <location evidence="6">Cytoplasm</location>
    </subcellularLocation>
</comment>
<evidence type="ECO:0000259" key="7">
    <source>
        <dbReference type="Pfam" id="PF08529"/>
    </source>
</evidence>
<dbReference type="SUPFAM" id="SSF69705">
    <property type="entry name" value="Transcription factor NusA, N-terminal domain"/>
    <property type="match status" value="1"/>
</dbReference>
<dbReference type="NCBIfam" id="TIGR01953">
    <property type="entry name" value="NusA"/>
    <property type="match status" value="1"/>
</dbReference>
<sequence>MEKINDIIESIANEKGLDFEDVKQKVLISFINTAKRLFGQDYEYEALYDENAKNIKLFKKAIVGEQITLDDAKKIDLEVENLDEIKFDINLNEFGRTASECLSKELNYHIQRLLEEKILKSWSNKVGSLIFGSVIHIDKDETTFIEIDDLKVFMPRKNRIKNENFKVGDIVRAVIKRVWVDKKQGIKIEVSRTSPRFLEAMLEIQVPEIKDKNVIIKSCSRIPGRKAKVSLLSINPNIDPIGACVGVKGVRIDAVSKELNGENIDVFEYSSSPEILVSRAISPAIANSVKIDEKKAKVYINSDQKSKAIGKEGMNIRLASMLSGYEIELIENSTSENQVVKDLKSLFGE</sequence>
<dbReference type="GO" id="GO:0006353">
    <property type="term" value="P:DNA-templated transcription termination"/>
    <property type="evidence" value="ECO:0007669"/>
    <property type="project" value="UniProtKB-UniRule"/>
</dbReference>
<evidence type="ECO:0000259" key="9">
    <source>
        <dbReference type="Pfam" id="PF26594"/>
    </source>
</evidence>
<dbReference type="InterPro" id="IPR036555">
    <property type="entry name" value="NusA_N_sf"/>
</dbReference>
<comment type="caution">
    <text evidence="10">The sequence shown here is derived from an EMBL/GenBank/DDBJ whole genome shotgun (WGS) entry which is preliminary data.</text>
</comment>
<dbReference type="InterPro" id="IPR025249">
    <property type="entry name" value="TF_NusA_KH_1st"/>
</dbReference>
<evidence type="ECO:0000259" key="8">
    <source>
        <dbReference type="Pfam" id="PF13184"/>
    </source>
</evidence>
<keyword evidence="6" id="KW-0889">Transcription antitermination</keyword>
<dbReference type="RefSeq" id="WP_154569909.1">
    <property type="nucleotide sequence ID" value="NZ_VWSJ01000001.1"/>
</dbReference>
<dbReference type="InterPro" id="IPR012340">
    <property type="entry name" value="NA-bd_OB-fold"/>
</dbReference>
<keyword evidence="3 6" id="KW-0694">RNA-binding</keyword>
<keyword evidence="5 6" id="KW-0804">Transcription</keyword>
<dbReference type="Pfam" id="PF26594">
    <property type="entry name" value="KH_NusA_2nd"/>
    <property type="match status" value="1"/>
</dbReference>
<organism evidence="10 11">
    <name type="scientific">Campylobacter portucalensis</name>
    <dbReference type="NCBI Taxonomy" id="2608384"/>
    <lineage>
        <taxon>Bacteria</taxon>
        <taxon>Pseudomonadati</taxon>
        <taxon>Campylobacterota</taxon>
        <taxon>Epsilonproteobacteria</taxon>
        <taxon>Campylobacterales</taxon>
        <taxon>Campylobacteraceae</taxon>
        <taxon>Campylobacter</taxon>
    </lineage>
</organism>
<dbReference type="SUPFAM" id="SSF50249">
    <property type="entry name" value="Nucleic acid-binding proteins"/>
    <property type="match status" value="1"/>
</dbReference>
<dbReference type="Gene3D" id="2.40.50.140">
    <property type="entry name" value="Nucleic acid-binding proteins"/>
    <property type="match status" value="1"/>
</dbReference>